<evidence type="ECO:0000256" key="2">
    <source>
        <dbReference type="SAM" id="SignalP"/>
    </source>
</evidence>
<feature type="compositionally biased region" description="Basic and acidic residues" evidence="1">
    <location>
        <begin position="280"/>
        <end position="302"/>
    </location>
</feature>
<proteinExistence type="predicted"/>
<feature type="region of interest" description="Disordered" evidence="1">
    <location>
        <begin position="275"/>
        <end position="310"/>
    </location>
</feature>
<feature type="signal peptide" evidence="2">
    <location>
        <begin position="1"/>
        <end position="18"/>
    </location>
</feature>
<evidence type="ECO:0000256" key="1">
    <source>
        <dbReference type="SAM" id="MobiDB-lite"/>
    </source>
</evidence>
<evidence type="ECO:0000313" key="4">
    <source>
        <dbReference type="Proteomes" id="UP000054544"/>
    </source>
</evidence>
<protein>
    <submittedName>
        <fullName evidence="3">Uncharacterized protein</fullName>
    </submittedName>
</protein>
<dbReference type="AlphaFoldDB" id="A0A0D9NPC2"/>
<keyword evidence="2" id="KW-0732">Signal</keyword>
<organism evidence="3 4">
    <name type="scientific">Metarhizium anisopliae BRIP 53293</name>
    <dbReference type="NCBI Taxonomy" id="1291518"/>
    <lineage>
        <taxon>Eukaryota</taxon>
        <taxon>Fungi</taxon>
        <taxon>Dikarya</taxon>
        <taxon>Ascomycota</taxon>
        <taxon>Pezizomycotina</taxon>
        <taxon>Sordariomycetes</taxon>
        <taxon>Hypocreomycetidae</taxon>
        <taxon>Hypocreales</taxon>
        <taxon>Clavicipitaceae</taxon>
        <taxon>Metarhizium</taxon>
    </lineage>
</organism>
<name>A0A0D9NPC2_METAN</name>
<dbReference type="EMBL" id="KE384759">
    <property type="protein sequence ID" value="KJK74460.1"/>
    <property type="molecule type" value="Genomic_DNA"/>
</dbReference>
<dbReference type="Proteomes" id="UP000054544">
    <property type="component" value="Unassembled WGS sequence"/>
</dbReference>
<feature type="chain" id="PRO_5002341191" evidence="2">
    <location>
        <begin position="19"/>
        <end position="310"/>
    </location>
</feature>
<reference evidence="4" key="1">
    <citation type="journal article" date="2014" name="BMC Genomics">
        <title>The genome sequence of the biocontrol fungus Metarhizium anisopliae and comparative genomics of Metarhizium species.</title>
        <authorList>
            <person name="Pattemore J.A."/>
            <person name="Hane J.K."/>
            <person name="Williams A.H."/>
            <person name="Wilson B.A."/>
            <person name="Stodart B.J."/>
            <person name="Ash G.J."/>
        </authorList>
    </citation>
    <scope>NUCLEOTIDE SEQUENCE [LARGE SCALE GENOMIC DNA]</scope>
    <source>
        <strain evidence="4">BRIP 53293</strain>
    </source>
</reference>
<evidence type="ECO:0000313" key="3">
    <source>
        <dbReference type="EMBL" id="KJK74460.1"/>
    </source>
</evidence>
<gene>
    <name evidence="3" type="ORF">H634G_10227</name>
</gene>
<keyword evidence="4" id="KW-1185">Reference proteome</keyword>
<sequence length="310" mass="34388">MVLSFLTVLLTGTACVTAAVYNAADHSKVWDRSKEIQKNLELSVDIASRPYESVSLGSEATCGVEITKCNPVYFSKDRRVLRATDIQVFPQSNVDGDWTAISDRPPQGPFDNFAITESKAKTVSTTKGWKIGFKLVGEKSFTDLSKTALGKIAGEISGEYGEQYTSGETFTRAVTRTKQCPPGHHCTLQTISYYAEFTGVCQVVPIINCGGRKDACLLFRLPLPDGKFSSHSIRASCPQFTNYSDRHCPVTGYREEPCKVKTQVLDYKGEPYTHMVSTEDPLKQKDENVGQQRREGTPEEPKLVFLDLED</sequence>
<accession>A0A0D9NPC2</accession>